<proteinExistence type="predicted"/>
<dbReference type="PROSITE" id="PS50035">
    <property type="entry name" value="PLD"/>
    <property type="match status" value="2"/>
</dbReference>
<protein>
    <submittedName>
        <fullName evidence="2">Cardiolipin synthase</fullName>
    </submittedName>
</protein>
<dbReference type="CDD" id="cd09110">
    <property type="entry name" value="PLDc_CLS_1"/>
    <property type="match status" value="1"/>
</dbReference>
<dbReference type="Pfam" id="PF13091">
    <property type="entry name" value="PLDc_2"/>
    <property type="match status" value="2"/>
</dbReference>
<organism evidence="2 3">
    <name type="scientific">Candidatus Nomurabacteria bacterium GW2011_GWF2_40_12</name>
    <dbReference type="NCBI Taxonomy" id="1618776"/>
    <lineage>
        <taxon>Bacteria</taxon>
        <taxon>Candidatus Nomuraibacteriota</taxon>
    </lineage>
</organism>
<dbReference type="GO" id="GO:0030572">
    <property type="term" value="F:phosphatidyltransferase activity"/>
    <property type="evidence" value="ECO:0007669"/>
    <property type="project" value="UniProtKB-ARBA"/>
</dbReference>
<dbReference type="EMBL" id="LBYC01000018">
    <property type="protein sequence ID" value="KKR42002.1"/>
    <property type="molecule type" value="Genomic_DNA"/>
</dbReference>
<reference evidence="2 3" key="1">
    <citation type="journal article" date="2015" name="Nature">
        <title>rRNA introns, odd ribosomes, and small enigmatic genomes across a large radiation of phyla.</title>
        <authorList>
            <person name="Brown C.T."/>
            <person name="Hug L.A."/>
            <person name="Thomas B.C."/>
            <person name="Sharon I."/>
            <person name="Castelle C.J."/>
            <person name="Singh A."/>
            <person name="Wilkins M.J."/>
            <person name="Williams K.H."/>
            <person name="Banfield J.F."/>
        </authorList>
    </citation>
    <scope>NUCLEOTIDE SEQUENCE [LARGE SCALE GENOMIC DNA]</scope>
</reference>
<evidence type="ECO:0000259" key="1">
    <source>
        <dbReference type="PROSITE" id="PS50035"/>
    </source>
</evidence>
<evidence type="ECO:0000313" key="3">
    <source>
        <dbReference type="Proteomes" id="UP000034301"/>
    </source>
</evidence>
<dbReference type="PANTHER" id="PTHR21248:SF22">
    <property type="entry name" value="PHOSPHOLIPASE D"/>
    <property type="match status" value="1"/>
</dbReference>
<name>A0A0G0TVQ3_9BACT</name>
<dbReference type="InterPro" id="IPR025202">
    <property type="entry name" value="PLD-like_dom"/>
</dbReference>
<dbReference type="Proteomes" id="UP000034301">
    <property type="component" value="Unassembled WGS sequence"/>
</dbReference>
<evidence type="ECO:0000313" key="2">
    <source>
        <dbReference type="EMBL" id="KKR42002.1"/>
    </source>
</evidence>
<feature type="domain" description="PLD phosphodiesterase" evidence="1">
    <location>
        <begin position="95"/>
        <end position="122"/>
    </location>
</feature>
<dbReference type="Gene3D" id="3.30.870.10">
    <property type="entry name" value="Endonuclease Chain A"/>
    <property type="match status" value="2"/>
</dbReference>
<gene>
    <name evidence="2" type="ORF">UT78_C0018G0004</name>
</gene>
<dbReference type="SMART" id="SM00155">
    <property type="entry name" value="PLDc"/>
    <property type="match status" value="2"/>
</dbReference>
<comment type="caution">
    <text evidence="2">The sequence shown here is derived from an EMBL/GenBank/DDBJ whole genome shotgun (WGS) entry which is preliminary data.</text>
</comment>
<dbReference type="PANTHER" id="PTHR21248">
    <property type="entry name" value="CARDIOLIPIN SYNTHASE"/>
    <property type="match status" value="1"/>
</dbReference>
<accession>A0A0G0TVQ3</accession>
<dbReference type="InterPro" id="IPR001736">
    <property type="entry name" value="PLipase_D/transphosphatidylase"/>
</dbReference>
<dbReference type="SUPFAM" id="SSF56024">
    <property type="entry name" value="Phospholipase D/nuclease"/>
    <property type="match status" value="2"/>
</dbReference>
<dbReference type="GO" id="GO:0032049">
    <property type="term" value="P:cardiolipin biosynthetic process"/>
    <property type="evidence" value="ECO:0007669"/>
    <property type="project" value="UniProtKB-ARBA"/>
</dbReference>
<sequence length="350" mass="41053">MYNGLMVYKFFTNSERAWRAMFEAIKDAEESVYLEMYIFTNDMIQYDFLQLLKRKAKKGLRVKIILDSLGSRELSDDAIAELREAGVELIFLSHFFHRAHRKILVVDEKRAFVGGVNMSQKFRFWNDLVAEVRGNKGLVRHLIRSFAKVYEEGGGKDKVVLAKNEPIVLDKTRTWLVEHFPIKKKFILKKIYKKHLRDAEREIILVTPYFIPKRWLSGALHQAVLRGVRVDILVPRHTDIFFTERVNYFYMFKLSKLGVNFYLESHMNHAKTTIIDGKEGIVGSNNLDFLSFELNSEVGIFFKDASAVRRLSDIVKEWKRGAVLFDFRHHKPKVLDYILSPFISIFTKIF</sequence>
<dbReference type="AlphaFoldDB" id="A0A0G0TVQ3"/>
<feature type="domain" description="PLD phosphodiesterase" evidence="1">
    <location>
        <begin position="264"/>
        <end position="291"/>
    </location>
</feature>